<reference evidence="2 3" key="1">
    <citation type="submission" date="2024-05" db="EMBL/GenBank/DDBJ databases">
        <title>Genetic variation in Jamaican populations of the coffee berry borer (Hypothenemus hampei).</title>
        <authorList>
            <person name="Errbii M."/>
            <person name="Myrie A."/>
        </authorList>
    </citation>
    <scope>NUCLEOTIDE SEQUENCE [LARGE SCALE GENOMIC DNA]</scope>
    <source>
        <strain evidence="2">JA-Hopewell-2020-01-JO</strain>
        <tissue evidence="2">Whole body</tissue>
    </source>
</reference>
<dbReference type="InterPro" id="IPR039802">
    <property type="entry name" value="MTMR14"/>
</dbReference>
<gene>
    <name evidence="2" type="ORF">ABEB36_010908</name>
</gene>
<feature type="region of interest" description="Disordered" evidence="1">
    <location>
        <begin position="513"/>
        <end position="548"/>
    </location>
</feature>
<feature type="compositionally biased region" description="Basic and acidic residues" evidence="1">
    <location>
        <begin position="632"/>
        <end position="653"/>
    </location>
</feature>
<organism evidence="2 3">
    <name type="scientific">Hypothenemus hampei</name>
    <name type="common">Coffee berry borer</name>
    <dbReference type="NCBI Taxonomy" id="57062"/>
    <lineage>
        <taxon>Eukaryota</taxon>
        <taxon>Metazoa</taxon>
        <taxon>Ecdysozoa</taxon>
        <taxon>Arthropoda</taxon>
        <taxon>Hexapoda</taxon>
        <taxon>Insecta</taxon>
        <taxon>Pterygota</taxon>
        <taxon>Neoptera</taxon>
        <taxon>Endopterygota</taxon>
        <taxon>Coleoptera</taxon>
        <taxon>Polyphaga</taxon>
        <taxon>Cucujiformia</taxon>
        <taxon>Curculionidae</taxon>
        <taxon>Scolytinae</taxon>
        <taxon>Hypothenemus</taxon>
    </lineage>
</organism>
<dbReference type="PROSITE" id="PS00383">
    <property type="entry name" value="TYR_PHOSPHATASE_1"/>
    <property type="match status" value="1"/>
</dbReference>
<dbReference type="Proteomes" id="UP001566132">
    <property type="component" value="Unassembled WGS sequence"/>
</dbReference>
<evidence type="ECO:0000313" key="2">
    <source>
        <dbReference type="EMBL" id="KAL1492691.1"/>
    </source>
</evidence>
<name>A0ABD1EE56_HYPHA</name>
<feature type="compositionally biased region" description="Acidic residues" evidence="1">
    <location>
        <begin position="654"/>
        <end position="664"/>
    </location>
</feature>
<feature type="region of interest" description="Disordered" evidence="1">
    <location>
        <begin position="422"/>
        <end position="445"/>
    </location>
</feature>
<dbReference type="SUPFAM" id="SSF52799">
    <property type="entry name" value="(Phosphotyrosine protein) phosphatases II"/>
    <property type="match status" value="1"/>
</dbReference>
<accession>A0ABD1EE56</accession>
<dbReference type="EMBL" id="JBDJPC010000008">
    <property type="protein sequence ID" value="KAL1492691.1"/>
    <property type="molecule type" value="Genomic_DNA"/>
</dbReference>
<feature type="region of interest" description="Disordered" evidence="1">
    <location>
        <begin position="624"/>
        <end position="673"/>
    </location>
</feature>
<dbReference type="PANTHER" id="PTHR13524:SF2">
    <property type="entry name" value="MYOTUBULARIN-RELATED PROTEIN 14"/>
    <property type="match status" value="1"/>
</dbReference>
<keyword evidence="3" id="KW-1185">Reference proteome</keyword>
<comment type="caution">
    <text evidence="2">The sequence shown here is derived from an EMBL/GenBank/DDBJ whole genome shotgun (WGS) entry which is preliminary data.</text>
</comment>
<protein>
    <recommendedName>
        <fullName evidence="4">Myotubularin-related protein 14</fullName>
    </recommendedName>
</protein>
<feature type="compositionally biased region" description="Low complexity" evidence="1">
    <location>
        <begin position="431"/>
        <end position="443"/>
    </location>
</feature>
<dbReference type="AlphaFoldDB" id="A0ABD1EE56"/>
<dbReference type="InterPro" id="IPR029021">
    <property type="entry name" value="Prot-tyrosine_phosphatase-like"/>
</dbReference>
<proteinExistence type="predicted"/>
<evidence type="ECO:0000313" key="3">
    <source>
        <dbReference type="Proteomes" id="UP001566132"/>
    </source>
</evidence>
<sequence length="673" mass="77073">MAEAQEEIMQEYGDIEISELLLYFSRNTYSAAANHDGEPRNYLEDVTKLMERDYSIVKIDNAKGSLCMQYPEVIPIMEEYGRNVSTIFENSPYKNPFKLNPVKLATYIDKAKIARCRQRFPVPVIFYNGRFICRSSTVASEPEVCYRTGLINVSGFELLKSVKELWWPIEGLGPNPEVDEGDLKGPGLYDNNSKAQTICDTVRSNDRFLLKYYNVATIIDIMVEKRKVKHSLYVSASEKVAPKQYKTYFKLISLPYPGCEFFKEYHDKMFNAEGLKYNWNQKSNDAVLTVPANRNYLNIPWNEYKKWDLVALTQNYLKYILKRLQDEKFGISLHCISGWDRTPLFISLIRLSLWADGLIHPSLNEYEILYFTIAYDWYLFGHHLSNRLYKNEEIMAFCFDFLRYITGDEFSCHTLKKRYSGEMKTDDSRSPSRSSNSSTSADDNLSHKSKKKKLFSDDVSATNDDFVDALMVEPGFERIASPTEIEPMDIANNSDVCTRSLTEAMDTVLQADQHSSGVLSPTKSCKGSSPIPVAGGRQRTESSSSTNSWQLINDCGSIEKEISLKSQRLQKLEKVRTIFNSCYQKTVKKESFGPPSSWMVDEFYGPISQLNEISSKLGLPFGLWSSNDNEENETKTKEPEKKGEKNGNGGEHHEDDDDAMEESYDFVNSNETQ</sequence>
<evidence type="ECO:0008006" key="4">
    <source>
        <dbReference type="Google" id="ProtNLM"/>
    </source>
</evidence>
<feature type="compositionally biased region" description="Polar residues" evidence="1">
    <location>
        <begin position="513"/>
        <end position="527"/>
    </location>
</feature>
<dbReference type="InterPro" id="IPR016130">
    <property type="entry name" value="Tyr_Pase_AS"/>
</dbReference>
<dbReference type="PANTHER" id="PTHR13524">
    <property type="entry name" value="MYOTUBULARIN-RELATED"/>
    <property type="match status" value="1"/>
</dbReference>
<evidence type="ECO:0000256" key="1">
    <source>
        <dbReference type="SAM" id="MobiDB-lite"/>
    </source>
</evidence>